<gene>
    <name evidence="1" type="ORF">R4485_29920</name>
</gene>
<organism evidence="1 2">
    <name type="scientific">Mycolicibacterium fortuitum</name>
    <name type="common">Mycobacterium fortuitum</name>
    <dbReference type="NCBI Taxonomy" id="1766"/>
    <lineage>
        <taxon>Bacteria</taxon>
        <taxon>Bacillati</taxon>
        <taxon>Actinomycetota</taxon>
        <taxon>Actinomycetes</taxon>
        <taxon>Mycobacteriales</taxon>
        <taxon>Mycobacteriaceae</taxon>
        <taxon>Mycolicibacterium</taxon>
    </lineage>
</organism>
<protein>
    <submittedName>
        <fullName evidence="1">Uncharacterized protein</fullName>
    </submittedName>
</protein>
<accession>A0AAE4VJC1</accession>
<dbReference type="EMBL" id="JAWLVV010000039">
    <property type="protein sequence ID" value="MDV7294380.1"/>
    <property type="molecule type" value="Genomic_DNA"/>
</dbReference>
<comment type="caution">
    <text evidence="1">The sequence shown here is derived from an EMBL/GenBank/DDBJ whole genome shotgun (WGS) entry which is preliminary data.</text>
</comment>
<evidence type="ECO:0000313" key="2">
    <source>
        <dbReference type="Proteomes" id="UP001186041"/>
    </source>
</evidence>
<evidence type="ECO:0000313" key="1">
    <source>
        <dbReference type="EMBL" id="MDV7294380.1"/>
    </source>
</evidence>
<dbReference type="AlphaFoldDB" id="A0AAE4VJC1"/>
<reference evidence="1" key="1">
    <citation type="submission" date="2023-10" db="EMBL/GenBank/DDBJ databases">
        <title>Mycolicibacterium fortuitum clinical isolates causing pulmonary infections in humans.</title>
        <authorList>
            <person name="Mejia-Ponce P.M."/>
            <person name="Zenteno-Cuevas R."/>
            <person name="Licona-Cassani C."/>
        </authorList>
    </citation>
    <scope>NUCLEOTIDE SEQUENCE</scope>
    <source>
        <strain evidence="1">M8</strain>
    </source>
</reference>
<sequence>MSTFVDQEHFHDPDTGTVGDCWRACIASVTGCPIAEVPHFVQDHGGEWFEATNAWLAERYGERFWYYVGEEVARAENRAGETTREYVLLDGKSPRGDWYHVVVADAVTGQMVHDPHPSRAGLASITGVFALLPVAQSESGAA</sequence>
<dbReference type="RefSeq" id="WP_317722604.1">
    <property type="nucleotide sequence ID" value="NZ_JAWLVK010000038.1"/>
</dbReference>
<proteinExistence type="predicted"/>
<name>A0AAE4VJC1_MYCFO</name>
<dbReference type="Proteomes" id="UP001186041">
    <property type="component" value="Unassembled WGS sequence"/>
</dbReference>